<comment type="similarity">
    <text evidence="2 9">Belongs to the glycosyl hydrolase 10 (cellulase F) family.</text>
</comment>
<evidence type="ECO:0000313" key="12">
    <source>
        <dbReference type="EMBL" id="PZW50359.1"/>
    </source>
</evidence>
<gene>
    <name evidence="12" type="ORF">C8P66_10247</name>
</gene>
<dbReference type="RefSeq" id="WP_111396518.1">
    <property type="nucleotide sequence ID" value="NZ_QKYU01000002.1"/>
</dbReference>
<dbReference type="PANTHER" id="PTHR31490">
    <property type="entry name" value="GLYCOSYL HYDROLASE"/>
    <property type="match status" value="1"/>
</dbReference>
<keyword evidence="8 9" id="KW-0624">Polysaccharide degradation</keyword>
<evidence type="ECO:0000256" key="3">
    <source>
        <dbReference type="ARBA" id="ARBA00022651"/>
    </source>
</evidence>
<dbReference type="AlphaFoldDB" id="A0A2W7ISY1"/>
<dbReference type="SMART" id="SM00633">
    <property type="entry name" value="Glyco_10"/>
    <property type="match status" value="1"/>
</dbReference>
<name>A0A2W7ISY1_9PROT</name>
<dbReference type="EMBL" id="QKYU01000002">
    <property type="protein sequence ID" value="PZW50359.1"/>
    <property type="molecule type" value="Genomic_DNA"/>
</dbReference>
<dbReference type="GO" id="GO:0031176">
    <property type="term" value="F:endo-1,4-beta-xylanase activity"/>
    <property type="evidence" value="ECO:0007669"/>
    <property type="project" value="UniProtKB-EC"/>
</dbReference>
<dbReference type="OrthoDB" id="9815836at2"/>
<keyword evidence="7 9" id="KW-0326">Glycosidase</keyword>
<evidence type="ECO:0000259" key="11">
    <source>
        <dbReference type="PROSITE" id="PS51760"/>
    </source>
</evidence>
<dbReference type="Pfam" id="PF00331">
    <property type="entry name" value="Glyco_hydro_10"/>
    <property type="match status" value="1"/>
</dbReference>
<dbReference type="SUPFAM" id="SSF51445">
    <property type="entry name" value="(Trans)glycosidases"/>
    <property type="match status" value="1"/>
</dbReference>
<feature type="domain" description="GH10" evidence="11">
    <location>
        <begin position="41"/>
        <end position="375"/>
    </location>
</feature>
<dbReference type="PROSITE" id="PS51760">
    <property type="entry name" value="GH10_2"/>
    <property type="match status" value="1"/>
</dbReference>
<dbReference type="InterPro" id="IPR017853">
    <property type="entry name" value="GH"/>
</dbReference>
<evidence type="ECO:0000256" key="1">
    <source>
        <dbReference type="ARBA" id="ARBA00000681"/>
    </source>
</evidence>
<dbReference type="Gene3D" id="3.20.20.80">
    <property type="entry name" value="Glycosidases"/>
    <property type="match status" value="1"/>
</dbReference>
<dbReference type="GO" id="GO:0045493">
    <property type="term" value="P:xylan catabolic process"/>
    <property type="evidence" value="ECO:0007669"/>
    <property type="project" value="UniProtKB-KW"/>
</dbReference>
<dbReference type="Proteomes" id="UP000249688">
    <property type="component" value="Unassembled WGS sequence"/>
</dbReference>
<evidence type="ECO:0000313" key="13">
    <source>
        <dbReference type="Proteomes" id="UP000249688"/>
    </source>
</evidence>
<keyword evidence="5 9" id="KW-0378">Hydrolase</keyword>
<evidence type="ECO:0000256" key="2">
    <source>
        <dbReference type="ARBA" id="ARBA00007495"/>
    </source>
</evidence>
<comment type="catalytic activity">
    <reaction evidence="1 9">
        <text>Endohydrolysis of (1-&gt;4)-beta-D-xylosidic linkages in xylans.</text>
        <dbReference type="EC" id="3.2.1.8"/>
    </reaction>
</comment>
<evidence type="ECO:0000256" key="7">
    <source>
        <dbReference type="ARBA" id="ARBA00023295"/>
    </source>
</evidence>
<keyword evidence="6 9" id="KW-0119">Carbohydrate metabolism</keyword>
<organism evidence="12 13">
    <name type="scientific">Humitalea rosea</name>
    <dbReference type="NCBI Taxonomy" id="990373"/>
    <lineage>
        <taxon>Bacteria</taxon>
        <taxon>Pseudomonadati</taxon>
        <taxon>Pseudomonadota</taxon>
        <taxon>Alphaproteobacteria</taxon>
        <taxon>Acetobacterales</taxon>
        <taxon>Roseomonadaceae</taxon>
        <taxon>Humitalea</taxon>
    </lineage>
</organism>
<proteinExistence type="inferred from homology"/>
<dbReference type="InterPro" id="IPR044846">
    <property type="entry name" value="GH10"/>
</dbReference>
<keyword evidence="4 10" id="KW-0732">Signal</keyword>
<dbReference type="PRINTS" id="PR00134">
    <property type="entry name" value="GLHYDRLASE10"/>
</dbReference>
<evidence type="ECO:0000256" key="8">
    <source>
        <dbReference type="ARBA" id="ARBA00023326"/>
    </source>
</evidence>
<dbReference type="InterPro" id="IPR001000">
    <property type="entry name" value="GH10_dom"/>
</dbReference>
<comment type="caution">
    <text evidence="12">The sequence shown here is derived from an EMBL/GenBank/DDBJ whole genome shotgun (WGS) entry which is preliminary data.</text>
</comment>
<sequence>MTGTAYRRRAALAAVLSTTTMAQAAAPASTAPPSPGALPGLGSLGRLAGFTYGCAVRSDRLAEDPPYAGDVARECAVMVPEWEAKFETLQPEEGKFDFGLLDEVLTFAQAKGIAVRGHALVWHAALPPWAREAIASGADRARGVMDAHFETVLNRTRPRIRDWDVVNEVVADPPGSDTPDGGPGPLRATPMLTALGPGYIDLAFRKAREIDPTLRLTLNEYGIEEDTPSADEKRQRLLGLLRGLRDRDVPIDAVGIQGHLQMRNAFSAEKFTAFVRAIRALGLSVLITELDVREDWRVPEGYPARDDVVAARVRDFLASAVDGGVRTVLTWGLVDRYSWLVTDPDVARKDGLHHRGLPLDWEGSRKAMWRAMAQVIGGQS</sequence>
<evidence type="ECO:0000256" key="4">
    <source>
        <dbReference type="ARBA" id="ARBA00022729"/>
    </source>
</evidence>
<evidence type="ECO:0000256" key="5">
    <source>
        <dbReference type="ARBA" id="ARBA00022801"/>
    </source>
</evidence>
<protein>
    <recommendedName>
        <fullName evidence="9">Beta-xylanase</fullName>
        <ecNumber evidence="9">3.2.1.8</ecNumber>
    </recommendedName>
</protein>
<evidence type="ECO:0000256" key="6">
    <source>
        <dbReference type="ARBA" id="ARBA00023277"/>
    </source>
</evidence>
<keyword evidence="13" id="KW-1185">Reference proteome</keyword>
<evidence type="ECO:0000256" key="9">
    <source>
        <dbReference type="RuleBase" id="RU361174"/>
    </source>
</evidence>
<dbReference type="PANTHER" id="PTHR31490:SF88">
    <property type="entry name" value="BETA-XYLANASE"/>
    <property type="match status" value="1"/>
</dbReference>
<feature type="signal peptide" evidence="10">
    <location>
        <begin position="1"/>
        <end position="24"/>
    </location>
</feature>
<accession>A0A2W7ISY1</accession>
<dbReference type="EC" id="3.2.1.8" evidence="9"/>
<keyword evidence="3 12" id="KW-0858">Xylan degradation</keyword>
<reference evidence="12 13" key="1">
    <citation type="submission" date="2018-06" db="EMBL/GenBank/DDBJ databases">
        <title>Genomic Encyclopedia of Archaeal and Bacterial Type Strains, Phase II (KMG-II): from individual species to whole genera.</title>
        <authorList>
            <person name="Goeker M."/>
        </authorList>
    </citation>
    <scope>NUCLEOTIDE SEQUENCE [LARGE SCALE GENOMIC DNA]</scope>
    <source>
        <strain evidence="12 13">DSM 24525</strain>
    </source>
</reference>
<evidence type="ECO:0000256" key="10">
    <source>
        <dbReference type="SAM" id="SignalP"/>
    </source>
</evidence>
<feature type="chain" id="PRO_5015916015" description="Beta-xylanase" evidence="10">
    <location>
        <begin position="25"/>
        <end position="380"/>
    </location>
</feature>